<dbReference type="AlphaFoldDB" id="A0A098AZ40"/>
<dbReference type="RefSeq" id="WP_208925396.1">
    <property type="nucleotide sequence ID" value="NZ_LK996017.1"/>
</dbReference>
<dbReference type="PANTHER" id="PTHR47197">
    <property type="entry name" value="PROTEIN NIRF"/>
    <property type="match status" value="1"/>
</dbReference>
<dbReference type="GO" id="GO:0017057">
    <property type="term" value="F:6-phosphogluconolactonase activity"/>
    <property type="evidence" value="ECO:0007669"/>
    <property type="project" value="UniProtKB-EC"/>
</dbReference>
<evidence type="ECO:0000259" key="2">
    <source>
        <dbReference type="Pfam" id="PF21783"/>
    </source>
</evidence>
<feature type="domain" description="YNCE-like beta-propeller" evidence="2">
    <location>
        <begin position="94"/>
        <end position="239"/>
    </location>
</feature>
<protein>
    <submittedName>
        <fullName evidence="3">Beta-propeller repeat-containing protein</fullName>
        <ecNumber evidence="3">3.1.1.31</ecNumber>
    </submittedName>
</protein>
<gene>
    <name evidence="3" type="ORF">DPCES_1004</name>
</gene>
<proteinExistence type="predicted"/>
<accession>A0A098AZ40</accession>
<dbReference type="InterPro" id="IPR048433">
    <property type="entry name" value="YNCE-like_beta-prop"/>
</dbReference>
<dbReference type="PATRIC" id="fig|49338.4.peg.1086"/>
<evidence type="ECO:0000313" key="3">
    <source>
        <dbReference type="EMBL" id="CDX00891.1"/>
    </source>
</evidence>
<dbReference type="Pfam" id="PF21783">
    <property type="entry name" value="YNCE"/>
    <property type="match status" value="2"/>
</dbReference>
<dbReference type="NCBIfam" id="TIGR02276">
    <property type="entry name" value="beta_rpt_yvtn"/>
    <property type="match status" value="3"/>
</dbReference>
<dbReference type="EC" id="3.1.1.31" evidence="3"/>
<dbReference type="InterPro" id="IPR051200">
    <property type="entry name" value="Host-pathogen_enzymatic-act"/>
</dbReference>
<dbReference type="SUPFAM" id="SSF50974">
    <property type="entry name" value="Nitrous oxide reductase, N-terminal domain"/>
    <property type="match status" value="1"/>
</dbReference>
<organism evidence="3">
    <name type="scientific">Desulfitobacterium hafniense</name>
    <name type="common">Desulfitobacterium frappieri</name>
    <dbReference type="NCBI Taxonomy" id="49338"/>
    <lineage>
        <taxon>Bacteria</taxon>
        <taxon>Bacillati</taxon>
        <taxon>Bacillota</taxon>
        <taxon>Clostridia</taxon>
        <taxon>Eubacteriales</taxon>
        <taxon>Desulfitobacteriaceae</taxon>
        <taxon>Desulfitobacterium</taxon>
    </lineage>
</organism>
<dbReference type="Gene3D" id="2.130.10.10">
    <property type="entry name" value="YVTN repeat-like/Quinoprotein amine dehydrogenase"/>
    <property type="match status" value="3"/>
</dbReference>
<keyword evidence="1" id="KW-0732">Signal</keyword>
<dbReference type="EMBL" id="LK996017">
    <property type="protein sequence ID" value="CDX00891.1"/>
    <property type="molecule type" value="Genomic_DNA"/>
</dbReference>
<feature type="domain" description="YNCE-like beta-propeller" evidence="2">
    <location>
        <begin position="257"/>
        <end position="327"/>
    </location>
</feature>
<name>A0A098AZ40_DESHA</name>
<dbReference type="InterPro" id="IPR011045">
    <property type="entry name" value="N2O_reductase_N"/>
</dbReference>
<dbReference type="InterPro" id="IPR011964">
    <property type="entry name" value="YVTN_b-propeller_repeat"/>
</dbReference>
<sequence>MRIIRQNAKAVQPQTQVQVGQKVSYIYTANEGGSLSRINASTNKLIDTIKIDGSAHNVQVSPDGKIIGATIAASMEGKSSHGSMNINDLAAFYDAQTEKLINQVEVGEHPAHIVFTNDGKYALVTNNGSNSVSVIDITTFKVKGTIPTGKGPHGFRISKNNKYAYIANMGQDTVSVLDIANMKETKKIKVGKTPVTTAISNDGKTLLVTINAGDSLAVVDVESGNVQKIPVGDGPAQVYLQGNDKFAFVANQGTEEKPSNTVSKIDLSTKKVVATIETGKGSHGVVISSDDKHVYVTNMFENTVSVIDNDQNKVIATVNVDKTPNGITFVK</sequence>
<keyword evidence="3" id="KW-0378">Hydrolase</keyword>
<reference evidence="3" key="1">
    <citation type="submission" date="2014-07" db="EMBL/GenBank/DDBJ databases">
        <authorList>
            <person name="Hornung V.Bastian."/>
        </authorList>
    </citation>
    <scope>NUCLEOTIDE SEQUENCE</scope>
    <source>
        <strain evidence="3">PCE-S</strain>
    </source>
</reference>
<dbReference type="PANTHER" id="PTHR47197:SF3">
    <property type="entry name" value="DIHYDRO-HEME D1 DEHYDROGENASE"/>
    <property type="match status" value="1"/>
</dbReference>
<dbReference type="InterPro" id="IPR015943">
    <property type="entry name" value="WD40/YVTN_repeat-like_dom_sf"/>
</dbReference>
<evidence type="ECO:0000256" key="1">
    <source>
        <dbReference type="ARBA" id="ARBA00022729"/>
    </source>
</evidence>